<accession>A0A1I5KWS5</accession>
<dbReference type="Proteomes" id="UP000199227">
    <property type="component" value="Unassembled WGS sequence"/>
</dbReference>
<evidence type="ECO:0000313" key="2">
    <source>
        <dbReference type="Proteomes" id="UP000199227"/>
    </source>
</evidence>
<proteinExistence type="predicted"/>
<dbReference type="InterPro" id="IPR038573">
    <property type="entry name" value="BrnT_sf"/>
</dbReference>
<dbReference type="OrthoDB" id="9802417at2"/>
<gene>
    <name evidence="1" type="ORF">SAMN05216234_101119</name>
</gene>
<organism evidence="1 2">
    <name type="scientific">Hydrogenimonas thermophila</name>
    <dbReference type="NCBI Taxonomy" id="223786"/>
    <lineage>
        <taxon>Bacteria</taxon>
        <taxon>Pseudomonadati</taxon>
        <taxon>Campylobacterota</taxon>
        <taxon>Epsilonproteobacteria</taxon>
        <taxon>Campylobacterales</taxon>
        <taxon>Hydrogenimonadaceae</taxon>
        <taxon>Hydrogenimonas</taxon>
    </lineage>
</organism>
<protein>
    <submittedName>
        <fullName evidence="1">Uncharacterized protein</fullName>
    </submittedName>
</protein>
<dbReference type="Pfam" id="PF04365">
    <property type="entry name" value="BrnT_toxin"/>
    <property type="match status" value="1"/>
</dbReference>
<dbReference type="InterPro" id="IPR007460">
    <property type="entry name" value="BrnT_toxin"/>
</dbReference>
<dbReference type="RefSeq" id="WP_092909911.1">
    <property type="nucleotide sequence ID" value="NZ_CP136592.1"/>
</dbReference>
<keyword evidence="2" id="KW-1185">Reference proteome</keyword>
<name>A0A1I5KWS5_9BACT</name>
<dbReference type="AlphaFoldDB" id="A0A1I5KWS5"/>
<dbReference type="Gene3D" id="3.10.450.530">
    <property type="entry name" value="Ribonuclease toxin, BrnT, of type II toxin-antitoxin system"/>
    <property type="match status" value="1"/>
</dbReference>
<dbReference type="STRING" id="223786.SAMN05216234_101119"/>
<evidence type="ECO:0000313" key="1">
    <source>
        <dbReference type="EMBL" id="SFO89328.1"/>
    </source>
</evidence>
<dbReference type="EMBL" id="FOXB01000001">
    <property type="protein sequence ID" value="SFO89328.1"/>
    <property type="molecule type" value="Genomic_DNA"/>
</dbReference>
<sequence length="87" mass="10514">MEFEFDENKSKINKIKHGIDFIEAQKLWEQSDFIFFPAKEVNGEERYLLSAFLQDKCWSAIFTIRDGKIRIISVRRCRKNEKERIKL</sequence>
<reference evidence="1 2" key="1">
    <citation type="submission" date="2016-10" db="EMBL/GenBank/DDBJ databases">
        <authorList>
            <person name="de Groot N.N."/>
        </authorList>
    </citation>
    <scope>NUCLEOTIDE SEQUENCE [LARGE SCALE GENOMIC DNA]</scope>
    <source>
        <strain evidence="1 2">EP1-55-1</strain>
    </source>
</reference>